<evidence type="ECO:0000313" key="5">
    <source>
        <dbReference type="Proteomes" id="UP000823775"/>
    </source>
</evidence>
<comment type="caution">
    <text evidence="4">The sequence shown here is derived from an EMBL/GenBank/DDBJ whole genome shotgun (WGS) entry which is preliminary data.</text>
</comment>
<accession>A0ABS8TI63</accession>
<protein>
    <submittedName>
        <fullName evidence="4">60S ribosomal protein L9</fullName>
    </submittedName>
</protein>
<dbReference type="EMBL" id="JACEIK010001579">
    <property type="protein sequence ID" value="MCD7470530.1"/>
    <property type="molecule type" value="Genomic_DNA"/>
</dbReference>
<reference evidence="4 5" key="1">
    <citation type="journal article" date="2021" name="BMC Genomics">
        <title>Datura genome reveals duplications of psychoactive alkaloid biosynthetic genes and high mutation rate following tissue culture.</title>
        <authorList>
            <person name="Rajewski A."/>
            <person name="Carter-House D."/>
            <person name="Stajich J."/>
            <person name="Litt A."/>
        </authorList>
    </citation>
    <scope>NUCLEOTIDE SEQUENCE [LARGE SCALE GENOMIC DNA]</scope>
    <source>
        <strain evidence="4">AR-01</strain>
    </source>
</reference>
<feature type="non-terminal residue" evidence="4">
    <location>
        <position position="1"/>
    </location>
</feature>
<dbReference type="InterPro" id="IPR036789">
    <property type="entry name" value="Ribosomal_uL6-like_a/b-dom_sf"/>
</dbReference>
<dbReference type="PANTHER" id="PTHR11655">
    <property type="entry name" value="60S/50S RIBOSOMAL PROTEIN L6/L9"/>
    <property type="match status" value="1"/>
</dbReference>
<proteinExistence type="inferred from homology"/>
<evidence type="ECO:0000256" key="3">
    <source>
        <dbReference type="ARBA" id="ARBA00023274"/>
    </source>
</evidence>
<dbReference type="Proteomes" id="UP000823775">
    <property type="component" value="Unassembled WGS sequence"/>
</dbReference>
<evidence type="ECO:0000256" key="1">
    <source>
        <dbReference type="ARBA" id="ARBA00009356"/>
    </source>
</evidence>
<dbReference type="SUPFAM" id="SSF56053">
    <property type="entry name" value="Ribosomal protein L6"/>
    <property type="match status" value="2"/>
</dbReference>
<dbReference type="GO" id="GO:0005840">
    <property type="term" value="C:ribosome"/>
    <property type="evidence" value="ECO:0007669"/>
    <property type="project" value="UniProtKB-KW"/>
</dbReference>
<evidence type="ECO:0000256" key="2">
    <source>
        <dbReference type="ARBA" id="ARBA00022980"/>
    </source>
</evidence>
<name>A0ABS8TI63_DATST</name>
<dbReference type="PANTHER" id="PTHR11655:SF16">
    <property type="entry name" value="60S RIBOSOMAL PROTEIN L9"/>
    <property type="match status" value="1"/>
</dbReference>
<keyword evidence="3" id="KW-0687">Ribonucleoprotein</keyword>
<sequence length="149" mass="17022">DFAFFHRNRRESEKKTKTKTIISSETMDILDGINIKVKAKQIEIEGPREKLAKNFNSRKTTASICTALSHVKNLITGVTKGYWYNMRFVYAHFSINTSVAGGTKSIEIRNFLCEKKMRKVDTIDGVMVVRFGKVKDELVLDDNDIKLVS</sequence>
<dbReference type="Gene3D" id="3.90.930.12">
    <property type="entry name" value="Ribosomal protein L6, alpha-beta domain"/>
    <property type="match status" value="3"/>
</dbReference>
<keyword evidence="5" id="KW-1185">Reference proteome</keyword>
<gene>
    <name evidence="4" type="primary">RPL9_2</name>
    <name evidence="4" type="ORF">HAX54_010458</name>
</gene>
<dbReference type="InterPro" id="IPR000702">
    <property type="entry name" value="Ribosomal_uL6-like"/>
</dbReference>
<evidence type="ECO:0000313" key="4">
    <source>
        <dbReference type="EMBL" id="MCD7470530.1"/>
    </source>
</evidence>
<comment type="similarity">
    <text evidence="1">Belongs to the universal ribosomal protein uL6 family.</text>
</comment>
<organism evidence="4 5">
    <name type="scientific">Datura stramonium</name>
    <name type="common">Jimsonweed</name>
    <name type="synonym">Common thornapple</name>
    <dbReference type="NCBI Taxonomy" id="4076"/>
    <lineage>
        <taxon>Eukaryota</taxon>
        <taxon>Viridiplantae</taxon>
        <taxon>Streptophyta</taxon>
        <taxon>Embryophyta</taxon>
        <taxon>Tracheophyta</taxon>
        <taxon>Spermatophyta</taxon>
        <taxon>Magnoliopsida</taxon>
        <taxon>eudicotyledons</taxon>
        <taxon>Gunneridae</taxon>
        <taxon>Pentapetalae</taxon>
        <taxon>asterids</taxon>
        <taxon>lamiids</taxon>
        <taxon>Solanales</taxon>
        <taxon>Solanaceae</taxon>
        <taxon>Solanoideae</taxon>
        <taxon>Datureae</taxon>
        <taxon>Datura</taxon>
    </lineage>
</organism>
<keyword evidence="2 4" id="KW-0689">Ribosomal protein</keyword>